<accession>A0A5D0UER3</accession>
<dbReference type="PANTHER" id="PTHR42951:SF4">
    <property type="entry name" value="ACYL-COENZYME A THIOESTERASE MBLAC2"/>
    <property type="match status" value="1"/>
</dbReference>
<organism evidence="2 3">
    <name type="scientific">Actinomadura syzygii</name>
    <dbReference type="NCBI Taxonomy" id="1427538"/>
    <lineage>
        <taxon>Bacteria</taxon>
        <taxon>Bacillati</taxon>
        <taxon>Actinomycetota</taxon>
        <taxon>Actinomycetes</taxon>
        <taxon>Streptosporangiales</taxon>
        <taxon>Thermomonosporaceae</taxon>
        <taxon>Actinomadura</taxon>
    </lineage>
</organism>
<dbReference type="GO" id="GO:0016787">
    <property type="term" value="F:hydrolase activity"/>
    <property type="evidence" value="ECO:0007669"/>
    <property type="project" value="UniProtKB-KW"/>
</dbReference>
<name>A0A5D0UER3_9ACTN</name>
<dbReference type="Gene3D" id="3.60.15.10">
    <property type="entry name" value="Ribonuclease Z/Hydroxyacylglutathione hydrolase-like"/>
    <property type="match status" value="1"/>
</dbReference>
<dbReference type="SMART" id="SM00849">
    <property type="entry name" value="Lactamase_B"/>
    <property type="match status" value="1"/>
</dbReference>
<gene>
    <name evidence="2" type="ORF">FXF65_11560</name>
</gene>
<sequence>MADGVFGYVQEPGGWCVSNAGLVAGPDGMLVIDTLATEIRAGRLREAVDRRATGPGRTLVNTHSHGDHTFGNHRYGPGATIVAHAGARAEMAETGTALTGLWPEVEWGDVRVTLPTVTFQDRLTLHLGERRVELVSVAPAHTGHDVVAWLPEERVLFAGDVVMSGATPFCLFGSVPGTLAAIERLRALEPVTVVCGHGPIAGPEVFDANAAYLRWVQRLAADGRAAGLTPLEVATKADLGAFAGLLDAERLVGNLHRAYAEANSEANADTGTGAPGRLDLTEIFNEMVAYNGGRPLTCLA</sequence>
<dbReference type="CDD" id="cd16282">
    <property type="entry name" value="metallo-hydrolase-like_MBL-fold"/>
    <property type="match status" value="1"/>
</dbReference>
<dbReference type="InterPro" id="IPR050855">
    <property type="entry name" value="NDM-1-like"/>
</dbReference>
<comment type="caution">
    <text evidence="2">The sequence shown here is derived from an EMBL/GenBank/DDBJ whole genome shotgun (WGS) entry which is preliminary data.</text>
</comment>
<dbReference type="Proteomes" id="UP000322634">
    <property type="component" value="Unassembled WGS sequence"/>
</dbReference>
<evidence type="ECO:0000259" key="1">
    <source>
        <dbReference type="SMART" id="SM00849"/>
    </source>
</evidence>
<dbReference type="SUPFAM" id="SSF56281">
    <property type="entry name" value="Metallo-hydrolase/oxidoreductase"/>
    <property type="match status" value="1"/>
</dbReference>
<dbReference type="OrthoDB" id="2273115at2"/>
<dbReference type="Pfam" id="PF00753">
    <property type="entry name" value="Lactamase_B"/>
    <property type="match status" value="1"/>
</dbReference>
<feature type="domain" description="Metallo-beta-lactamase" evidence="1">
    <location>
        <begin position="17"/>
        <end position="197"/>
    </location>
</feature>
<protein>
    <submittedName>
        <fullName evidence="2">MBL fold metallo-hydrolase</fullName>
    </submittedName>
</protein>
<dbReference type="InterPro" id="IPR036866">
    <property type="entry name" value="RibonucZ/Hydroxyglut_hydro"/>
</dbReference>
<keyword evidence="2" id="KW-0378">Hydrolase</keyword>
<dbReference type="PANTHER" id="PTHR42951">
    <property type="entry name" value="METALLO-BETA-LACTAMASE DOMAIN-CONTAINING"/>
    <property type="match status" value="1"/>
</dbReference>
<dbReference type="AlphaFoldDB" id="A0A5D0UER3"/>
<reference evidence="2 3" key="1">
    <citation type="submission" date="2019-08" db="EMBL/GenBank/DDBJ databases">
        <title>Actinomadura sp. nov. CYP1-5 isolated from mountain soil.</title>
        <authorList>
            <person name="Songsumanus A."/>
            <person name="Kuncharoen N."/>
            <person name="Kudo T."/>
            <person name="Yuki M."/>
            <person name="Igarashi Y."/>
            <person name="Tanasupawat S."/>
        </authorList>
    </citation>
    <scope>NUCLEOTIDE SEQUENCE [LARGE SCALE GENOMIC DNA]</scope>
    <source>
        <strain evidence="2 3">GKU157</strain>
    </source>
</reference>
<dbReference type="EMBL" id="VSFF01000004">
    <property type="protein sequence ID" value="TYC16142.1"/>
    <property type="molecule type" value="Genomic_DNA"/>
</dbReference>
<keyword evidence="3" id="KW-1185">Reference proteome</keyword>
<evidence type="ECO:0000313" key="2">
    <source>
        <dbReference type="EMBL" id="TYC16142.1"/>
    </source>
</evidence>
<dbReference type="InterPro" id="IPR001279">
    <property type="entry name" value="Metallo-B-lactamas"/>
</dbReference>
<evidence type="ECO:0000313" key="3">
    <source>
        <dbReference type="Proteomes" id="UP000322634"/>
    </source>
</evidence>
<proteinExistence type="predicted"/>